<name>A0A2W5T977_9BACT</name>
<reference evidence="1 2" key="1">
    <citation type="submission" date="2017-08" db="EMBL/GenBank/DDBJ databases">
        <title>Infants hospitalized years apart are colonized by the same room-sourced microbial strains.</title>
        <authorList>
            <person name="Brooks B."/>
            <person name="Olm M.R."/>
            <person name="Firek B.A."/>
            <person name="Baker R."/>
            <person name="Thomas B.C."/>
            <person name="Morowitz M.J."/>
            <person name="Banfield J.F."/>
        </authorList>
    </citation>
    <scope>NUCLEOTIDE SEQUENCE [LARGE SCALE GENOMIC DNA]</scope>
    <source>
        <strain evidence="1">S2_003_000_R2_14</strain>
    </source>
</reference>
<sequence length="245" mass="28576">MIYGDQKSRVMARSILPSRYRGAARDRAFIHRHARHEIRQTLRGLTVDAWEEGVEFAEATWRRISWFVTERRGADKLNHFHRWAYERTWELPKAERVDAIRGVLPDGLIGDHALDHLERDRRLSVDPTRQRWVKQPLLLDRGELAQLLRKLVTLPDAVRLLHRCLKTATRSLDGKTYTCRPLRLLGAHDVLRFLDDAQLHRVTRFVVDDFARVFKTTEDPRRACVAASLCVELPPVDWRAVQVPG</sequence>
<dbReference type="AlphaFoldDB" id="A0A2W5T977"/>
<evidence type="ECO:0000313" key="1">
    <source>
        <dbReference type="EMBL" id="PZR08025.1"/>
    </source>
</evidence>
<dbReference type="Proteomes" id="UP000249061">
    <property type="component" value="Unassembled WGS sequence"/>
</dbReference>
<gene>
    <name evidence="1" type="ORF">DI536_25655</name>
</gene>
<organism evidence="1 2">
    <name type="scientific">Archangium gephyra</name>
    <dbReference type="NCBI Taxonomy" id="48"/>
    <lineage>
        <taxon>Bacteria</taxon>
        <taxon>Pseudomonadati</taxon>
        <taxon>Myxococcota</taxon>
        <taxon>Myxococcia</taxon>
        <taxon>Myxococcales</taxon>
        <taxon>Cystobacterineae</taxon>
        <taxon>Archangiaceae</taxon>
        <taxon>Archangium</taxon>
    </lineage>
</organism>
<evidence type="ECO:0000313" key="2">
    <source>
        <dbReference type="Proteomes" id="UP000249061"/>
    </source>
</evidence>
<comment type="caution">
    <text evidence="1">The sequence shown here is derived from an EMBL/GenBank/DDBJ whole genome shotgun (WGS) entry which is preliminary data.</text>
</comment>
<proteinExistence type="predicted"/>
<protein>
    <submittedName>
        <fullName evidence="1">Uncharacterized protein</fullName>
    </submittedName>
</protein>
<accession>A0A2W5T977</accession>
<dbReference type="EMBL" id="QFQP01000027">
    <property type="protein sequence ID" value="PZR08025.1"/>
    <property type="molecule type" value="Genomic_DNA"/>
</dbReference>